<geneLocation type="chloroplast" evidence="1"/>
<keyword evidence="1" id="KW-0150">Chloroplast</keyword>
<proteinExistence type="predicted"/>
<keyword evidence="1" id="KW-0695">RNA-directed DNA polymerase</keyword>
<dbReference type="GO" id="GO:0003964">
    <property type="term" value="F:RNA-directed DNA polymerase activity"/>
    <property type="evidence" value="ECO:0007669"/>
    <property type="project" value="UniProtKB-KW"/>
</dbReference>
<keyword evidence="1" id="KW-0934">Plastid</keyword>
<keyword evidence="1" id="KW-0808">Transferase</keyword>
<gene>
    <name evidence="1" type="primary">orf369</name>
</gene>
<keyword evidence="1" id="KW-0548">Nucleotidyltransferase</keyword>
<dbReference type="RefSeq" id="YP_009256781.1">
    <property type="nucleotide sequence ID" value="NC_030314.1"/>
</dbReference>
<dbReference type="AlphaFoldDB" id="A0A191T5Z8"/>
<reference evidence="1" key="1">
    <citation type="journal article" date="2016" name="Front. Plant Sci.">
        <title>Comparative Chloroplast Genome Analyses of Streptophyte Green Algae Uncover Major Structural Alterations in the Klebsormidiophyceae, Coleochaetophyceae and Zygnematophyceae.</title>
        <authorList>
            <person name="Lemieux C."/>
            <person name="Otis C."/>
            <person name="Turmel M."/>
        </authorList>
    </citation>
    <scope>NUCLEOTIDE SEQUENCE</scope>
</reference>
<sequence>MINNLENITMNFLKGPSAVSGLSDYYFILSNHRLLKKMLEEHWQTLLSVYTESKNDSVLYHKMHSSYFLHIQLPCDYNYLFLAKIVDFVCNTNKLQYIVRQLTKKEIQHRQLEFLVSKKSATPIPMFPLGVPFCRWSLSEESKTLGKSVFVRWLLRLWIAQFNRYIKRHSLYLAKSQCLLAWQNIEIQYFAHSLLLGSKDFLILKLYSCRSQIWYTSSDQYNPSNITHNILKLSGEPSKLSSVESPIEFRAQSTTSHRKKLVLPTDLLELQSKLPPFCQQKYINLIKDVIRCNKISIQAHLIQKINKIIRCWDRSLLNIFKKDEYKKLNHILYQSLYLWAISRHSQQPARWIKKRYWHNFEDGLYFCAF</sequence>
<accession>A0A191T5Z8</accession>
<protein>
    <submittedName>
        <fullName evidence="1">Putative reverse transcriptase</fullName>
    </submittedName>
</protein>
<dbReference type="GeneID" id="27986694"/>
<organism evidence="1">
    <name type="scientific">Closterium baillyanum</name>
    <dbReference type="NCBI Taxonomy" id="1416941"/>
    <lineage>
        <taxon>Eukaryota</taxon>
        <taxon>Viridiplantae</taxon>
        <taxon>Streptophyta</taxon>
        <taxon>Zygnematophyceae</taxon>
        <taxon>Zygnematophycidae</taxon>
        <taxon>Desmidiales</taxon>
        <taxon>Closteriaceae</taxon>
        <taxon>Closterium</taxon>
    </lineage>
</organism>
<name>A0A191T5Z8_9VIRI</name>
<evidence type="ECO:0000313" key="1">
    <source>
        <dbReference type="EMBL" id="ANI25818.1"/>
    </source>
</evidence>
<dbReference type="EMBL" id="KU646494">
    <property type="protein sequence ID" value="ANI25818.1"/>
    <property type="molecule type" value="Genomic_DNA"/>
</dbReference>